<evidence type="ECO:0000313" key="3">
    <source>
        <dbReference type="Proteomes" id="UP001209535"/>
    </source>
</evidence>
<sequence>MALARASLPVGIVVRKSPGVTRWAAWAWKVTALLPGAGPARWRVIRREGETVEYHAATLPLDLWSSDTEGYRATLSAREPGLVVVLRSAEDPAAPMPWTPVLVTASAYEGQDYMDSGDGLIECVPMPAGLIAWIGDFVAAHHVETPFVKRRRDRARVDTAEEGRGDPRIRQEADVYRAPGLSTREGTG</sequence>
<keyword evidence="3" id="KW-1185">Reference proteome</keyword>
<accession>A0ABT2WXQ1</accession>
<reference evidence="2 3" key="1">
    <citation type="submission" date="2022-10" db="EMBL/GenBank/DDBJ databases">
        <title>Defluviimonas sp. nov., isolated from ocean surface sediments.</title>
        <authorList>
            <person name="He W."/>
            <person name="Wang L."/>
            <person name="Zhang D.-F."/>
        </authorList>
    </citation>
    <scope>NUCLEOTIDE SEQUENCE [LARGE SCALE GENOMIC DNA]</scope>
    <source>
        <strain evidence="2 3">WL0024</strain>
    </source>
</reference>
<evidence type="ECO:0000256" key="1">
    <source>
        <dbReference type="SAM" id="MobiDB-lite"/>
    </source>
</evidence>
<dbReference type="RefSeq" id="WP_263332063.1">
    <property type="nucleotide sequence ID" value="NZ_JAOVQO010000001.1"/>
</dbReference>
<evidence type="ECO:0000313" key="2">
    <source>
        <dbReference type="EMBL" id="MCU9846456.1"/>
    </source>
</evidence>
<dbReference type="Proteomes" id="UP001209535">
    <property type="component" value="Unassembled WGS sequence"/>
</dbReference>
<dbReference type="EMBL" id="JAOVQO010000001">
    <property type="protein sequence ID" value="MCU9846456.1"/>
    <property type="molecule type" value="Genomic_DNA"/>
</dbReference>
<organism evidence="2 3">
    <name type="scientific">Albidovulum salinarum</name>
    <dbReference type="NCBI Taxonomy" id="2984153"/>
    <lineage>
        <taxon>Bacteria</taxon>
        <taxon>Pseudomonadati</taxon>
        <taxon>Pseudomonadota</taxon>
        <taxon>Alphaproteobacteria</taxon>
        <taxon>Rhodobacterales</taxon>
        <taxon>Paracoccaceae</taxon>
        <taxon>Albidovulum</taxon>
    </lineage>
</organism>
<feature type="compositionally biased region" description="Basic and acidic residues" evidence="1">
    <location>
        <begin position="155"/>
        <end position="175"/>
    </location>
</feature>
<dbReference type="InterPro" id="IPR021736">
    <property type="entry name" value="DUF3305"/>
</dbReference>
<name>A0ABT2WXQ1_9RHOB</name>
<dbReference type="Pfam" id="PF11749">
    <property type="entry name" value="DUF3305"/>
    <property type="match status" value="1"/>
</dbReference>
<proteinExistence type="predicted"/>
<feature type="region of interest" description="Disordered" evidence="1">
    <location>
        <begin position="150"/>
        <end position="188"/>
    </location>
</feature>
<protein>
    <submittedName>
        <fullName evidence="2">DUF3305 domain-containing protein</fullName>
    </submittedName>
</protein>
<comment type="caution">
    <text evidence="2">The sequence shown here is derived from an EMBL/GenBank/DDBJ whole genome shotgun (WGS) entry which is preliminary data.</text>
</comment>
<gene>
    <name evidence="2" type="ORF">OEZ60_00365</name>
</gene>